<organism evidence="1 2">
    <name type="scientific">Goodea atripinnis</name>
    <dbReference type="NCBI Taxonomy" id="208336"/>
    <lineage>
        <taxon>Eukaryota</taxon>
        <taxon>Metazoa</taxon>
        <taxon>Chordata</taxon>
        <taxon>Craniata</taxon>
        <taxon>Vertebrata</taxon>
        <taxon>Euteleostomi</taxon>
        <taxon>Actinopterygii</taxon>
        <taxon>Neopterygii</taxon>
        <taxon>Teleostei</taxon>
        <taxon>Neoteleostei</taxon>
        <taxon>Acanthomorphata</taxon>
        <taxon>Ovalentaria</taxon>
        <taxon>Atherinomorphae</taxon>
        <taxon>Cyprinodontiformes</taxon>
        <taxon>Goodeidae</taxon>
        <taxon>Goodea</taxon>
    </lineage>
</organism>
<accession>A0ABV0NZ97</accession>
<name>A0ABV0NZ97_9TELE</name>
<reference evidence="1 2" key="1">
    <citation type="submission" date="2021-06" db="EMBL/GenBank/DDBJ databases">
        <authorList>
            <person name="Palmer J.M."/>
        </authorList>
    </citation>
    <scope>NUCLEOTIDE SEQUENCE [LARGE SCALE GENOMIC DNA]</scope>
    <source>
        <strain evidence="1 2">GA_2019</strain>
        <tissue evidence="1">Muscle</tissue>
    </source>
</reference>
<dbReference type="EMBL" id="JAHRIO010055017">
    <property type="protein sequence ID" value="MEQ2176722.1"/>
    <property type="molecule type" value="Genomic_DNA"/>
</dbReference>
<evidence type="ECO:0000313" key="1">
    <source>
        <dbReference type="EMBL" id="MEQ2176722.1"/>
    </source>
</evidence>
<comment type="caution">
    <text evidence="1">The sequence shown here is derived from an EMBL/GenBank/DDBJ whole genome shotgun (WGS) entry which is preliminary data.</text>
</comment>
<feature type="non-terminal residue" evidence="1">
    <location>
        <position position="1"/>
    </location>
</feature>
<gene>
    <name evidence="1" type="ORF">GOODEAATRI_030899</name>
</gene>
<protein>
    <submittedName>
        <fullName evidence="1">Uncharacterized protein</fullName>
    </submittedName>
</protein>
<evidence type="ECO:0000313" key="2">
    <source>
        <dbReference type="Proteomes" id="UP001476798"/>
    </source>
</evidence>
<sequence length="96" mass="11007">SFYTQSASCQQLLPATSTASHMGQAFYLRLARLGAHQPYVKPPLVPEYQLSTCQKDSEEEPLPEVLFTLLFFFFSFIKSRSLSKTDILRMWVLVDL</sequence>
<proteinExistence type="predicted"/>
<dbReference type="Proteomes" id="UP001476798">
    <property type="component" value="Unassembled WGS sequence"/>
</dbReference>
<keyword evidence="2" id="KW-1185">Reference proteome</keyword>